<reference evidence="1" key="1">
    <citation type="journal article" date="2020" name="bioRxiv">
        <title>A rank-normalized archaeal taxonomy based on genome phylogeny resolves widespread incomplete and uneven classifications.</title>
        <authorList>
            <person name="Rinke C."/>
            <person name="Chuvochina M."/>
            <person name="Mussig A.J."/>
            <person name="Chaumeil P.-A."/>
            <person name="Waite D.W."/>
            <person name="Whitman W.B."/>
            <person name="Parks D.H."/>
            <person name="Hugenholtz P."/>
        </authorList>
    </citation>
    <scope>NUCLEOTIDE SEQUENCE</scope>
    <source>
        <strain evidence="1">UBA10219</strain>
    </source>
</reference>
<evidence type="ECO:0000313" key="1">
    <source>
        <dbReference type="EMBL" id="HIH15917.1"/>
    </source>
</evidence>
<dbReference type="EMBL" id="DUGH01000016">
    <property type="protein sequence ID" value="HIH15917.1"/>
    <property type="molecule type" value="Genomic_DNA"/>
</dbReference>
<name>A0A7J4JJ05_9ARCH</name>
<comment type="caution">
    <text evidence="1">The sequence shown here is derived from an EMBL/GenBank/DDBJ whole genome shotgun (WGS) entry which is preliminary data.</text>
</comment>
<evidence type="ECO:0000313" key="2">
    <source>
        <dbReference type="EMBL" id="MBS3063365.1"/>
    </source>
</evidence>
<dbReference type="AlphaFoldDB" id="A0A7J4JJ05"/>
<dbReference type="EMBL" id="JAGVWE010000005">
    <property type="protein sequence ID" value="MBS3063365.1"/>
    <property type="molecule type" value="Genomic_DNA"/>
</dbReference>
<protein>
    <submittedName>
        <fullName evidence="1">Uncharacterized protein</fullName>
    </submittedName>
</protein>
<proteinExistence type="predicted"/>
<gene>
    <name evidence="1" type="ORF">HA252_00745</name>
    <name evidence="2" type="ORF">J4203_05835</name>
</gene>
<reference evidence="2" key="2">
    <citation type="submission" date="2021-03" db="EMBL/GenBank/DDBJ databases">
        <authorList>
            <person name="Jaffe A."/>
        </authorList>
    </citation>
    <scope>NUCLEOTIDE SEQUENCE</scope>
    <source>
        <strain evidence="2">RIFCSPLOWO2_01_FULL_58_19</strain>
    </source>
</reference>
<organism evidence="1 3">
    <name type="scientific">Candidatus Iainarchaeum sp</name>
    <dbReference type="NCBI Taxonomy" id="3101447"/>
    <lineage>
        <taxon>Archaea</taxon>
        <taxon>Candidatus Iainarchaeota</taxon>
        <taxon>Candidatus Iainarchaeia</taxon>
        <taxon>Candidatus Iainarchaeales</taxon>
        <taxon>Candidatus Iainarchaeaceae</taxon>
        <taxon>Candidatus Iainarchaeum</taxon>
    </lineage>
</organism>
<evidence type="ECO:0000313" key="3">
    <source>
        <dbReference type="Proteomes" id="UP000564964"/>
    </source>
</evidence>
<dbReference type="Proteomes" id="UP000564964">
    <property type="component" value="Unassembled WGS sequence"/>
</dbReference>
<accession>A0A7J4JJ05</accession>
<reference evidence="2" key="3">
    <citation type="submission" date="2021-05" db="EMBL/GenBank/DDBJ databases">
        <title>Protein family content uncovers lineage relationships and bacterial pathway maintenance mechanisms in DPANN archaea.</title>
        <authorList>
            <person name="Castelle C.J."/>
            <person name="Meheust R."/>
            <person name="Jaffe A.L."/>
            <person name="Seitz K."/>
            <person name="Gong X."/>
            <person name="Baker B.J."/>
            <person name="Banfield J.F."/>
        </authorList>
    </citation>
    <scope>NUCLEOTIDE SEQUENCE</scope>
    <source>
        <strain evidence="2">RIFCSPLOWO2_01_FULL_58_19</strain>
    </source>
</reference>
<sequence>MPAKNLFACPECGLFYPVEALAKKCAAWCRVHPGTCDPGIIGQAVKKR</sequence>
<dbReference type="Proteomes" id="UP000678237">
    <property type="component" value="Unassembled WGS sequence"/>
</dbReference>